<sequence>MSHDHSHKIDNYNRAFAIGVVLNLVFVVIEAVCGVFASSLSLLADAGHNLSDVVSLLLAWGANVLATKYATEKRTYGFKKVTIMASLLSAVLLIFVLGGIAWEAVVRFQNPQPADGMTVIVVAAIGAIINTFTALLFVKGQKHDLNIRGAFLHMAADAGVSLGVVIAGIFIMMKGWLWIDPVISIFITVVIAVGTWRLLLDSINYAIDAVPQSISIAEIRKYLLSYDHVDRMHDLHVWPLSTTEVALTVHLVINEDLLDNDFIWRIQKHLHDHFGIEHSTIQVENSTGNNNCLLNSSKCL</sequence>
<dbReference type="InterPro" id="IPR027470">
    <property type="entry name" value="Cation_efflux_CTD"/>
</dbReference>
<dbReference type="AlphaFoldDB" id="A0AA90NR27"/>
<dbReference type="Pfam" id="PF01545">
    <property type="entry name" value="Cation_efflux"/>
    <property type="match status" value="1"/>
</dbReference>
<dbReference type="Proteomes" id="UP001178148">
    <property type="component" value="Unassembled WGS sequence"/>
</dbReference>
<proteinExistence type="inferred from homology"/>
<feature type="domain" description="Cation efflux protein cytoplasmic" evidence="11">
    <location>
        <begin position="212"/>
        <end position="285"/>
    </location>
</feature>
<evidence type="ECO:0000313" key="13">
    <source>
        <dbReference type="Proteomes" id="UP001178148"/>
    </source>
</evidence>
<dbReference type="SUPFAM" id="SSF160240">
    <property type="entry name" value="Cation efflux protein cytoplasmic domain-like"/>
    <property type="match status" value="1"/>
</dbReference>
<gene>
    <name evidence="12" type="ORF">QS748_00645</name>
</gene>
<dbReference type="InterPro" id="IPR002524">
    <property type="entry name" value="Cation_efflux"/>
</dbReference>
<evidence type="ECO:0000256" key="6">
    <source>
        <dbReference type="ARBA" id="ARBA00022989"/>
    </source>
</evidence>
<feature type="domain" description="Cation efflux protein transmembrane" evidence="10">
    <location>
        <begin position="18"/>
        <end position="203"/>
    </location>
</feature>
<evidence type="ECO:0000256" key="4">
    <source>
        <dbReference type="ARBA" id="ARBA00022692"/>
    </source>
</evidence>
<evidence type="ECO:0000256" key="9">
    <source>
        <dbReference type="SAM" id="Phobius"/>
    </source>
</evidence>
<keyword evidence="3" id="KW-0813">Transport</keyword>
<dbReference type="PANTHER" id="PTHR11562">
    <property type="entry name" value="CATION EFFLUX PROTEIN/ ZINC TRANSPORTER"/>
    <property type="match status" value="1"/>
</dbReference>
<comment type="subcellular location">
    <subcellularLocation>
        <location evidence="1">Membrane</location>
        <topology evidence="1">Multi-pass membrane protein</topology>
    </subcellularLocation>
</comment>
<feature type="transmembrane region" description="Helical" evidence="9">
    <location>
        <begin position="83"/>
        <end position="105"/>
    </location>
</feature>
<dbReference type="NCBIfam" id="TIGR01297">
    <property type="entry name" value="CDF"/>
    <property type="match status" value="1"/>
</dbReference>
<evidence type="ECO:0000259" key="10">
    <source>
        <dbReference type="Pfam" id="PF01545"/>
    </source>
</evidence>
<evidence type="ECO:0000256" key="3">
    <source>
        <dbReference type="ARBA" id="ARBA00022448"/>
    </source>
</evidence>
<dbReference type="InterPro" id="IPR050681">
    <property type="entry name" value="CDF/SLC30A"/>
</dbReference>
<keyword evidence="5" id="KW-0864">Zinc transport</keyword>
<keyword evidence="5" id="KW-0862">Zinc</keyword>
<evidence type="ECO:0000256" key="1">
    <source>
        <dbReference type="ARBA" id="ARBA00004141"/>
    </source>
</evidence>
<evidence type="ECO:0000256" key="7">
    <source>
        <dbReference type="ARBA" id="ARBA00023065"/>
    </source>
</evidence>
<dbReference type="Gene3D" id="1.20.1510.10">
    <property type="entry name" value="Cation efflux protein transmembrane domain"/>
    <property type="match status" value="1"/>
</dbReference>
<dbReference type="PANTHER" id="PTHR11562:SF17">
    <property type="entry name" value="RE54080P-RELATED"/>
    <property type="match status" value="1"/>
</dbReference>
<dbReference type="InterPro" id="IPR036837">
    <property type="entry name" value="Cation_efflux_CTD_sf"/>
</dbReference>
<protein>
    <submittedName>
        <fullName evidence="12">Cation diffusion facilitator family transporter</fullName>
    </submittedName>
</protein>
<dbReference type="InterPro" id="IPR058533">
    <property type="entry name" value="Cation_efflux_TM"/>
</dbReference>
<dbReference type="InterPro" id="IPR027469">
    <property type="entry name" value="Cation_efflux_TMD_sf"/>
</dbReference>
<dbReference type="GO" id="GO:0005886">
    <property type="term" value="C:plasma membrane"/>
    <property type="evidence" value="ECO:0007669"/>
    <property type="project" value="TreeGrafter"/>
</dbReference>
<feature type="transmembrane region" description="Helical" evidence="9">
    <location>
        <begin position="12"/>
        <end position="41"/>
    </location>
</feature>
<accession>A0AA90NR27</accession>
<keyword evidence="4 9" id="KW-0812">Transmembrane</keyword>
<dbReference type="EMBL" id="JASXSV010000001">
    <property type="protein sequence ID" value="MDP0587782.1"/>
    <property type="molecule type" value="Genomic_DNA"/>
</dbReference>
<evidence type="ECO:0000259" key="11">
    <source>
        <dbReference type="Pfam" id="PF16916"/>
    </source>
</evidence>
<comment type="caution">
    <text evidence="12">The sequence shown here is derived from an EMBL/GenBank/DDBJ whole genome shotgun (WGS) entry which is preliminary data.</text>
</comment>
<keyword evidence="13" id="KW-1185">Reference proteome</keyword>
<keyword evidence="6 9" id="KW-1133">Transmembrane helix</keyword>
<feature type="transmembrane region" description="Helical" evidence="9">
    <location>
        <begin position="178"/>
        <end position="199"/>
    </location>
</feature>
<dbReference type="GO" id="GO:0005385">
    <property type="term" value="F:zinc ion transmembrane transporter activity"/>
    <property type="evidence" value="ECO:0007669"/>
    <property type="project" value="TreeGrafter"/>
</dbReference>
<keyword evidence="8 9" id="KW-0472">Membrane</keyword>
<evidence type="ECO:0000256" key="5">
    <source>
        <dbReference type="ARBA" id="ARBA00022906"/>
    </source>
</evidence>
<feature type="transmembrane region" description="Helical" evidence="9">
    <location>
        <begin position="117"/>
        <end position="138"/>
    </location>
</feature>
<dbReference type="SUPFAM" id="SSF161111">
    <property type="entry name" value="Cation efflux protein transmembrane domain-like"/>
    <property type="match status" value="1"/>
</dbReference>
<name>A0AA90NR27_9GAMM</name>
<feature type="transmembrane region" description="Helical" evidence="9">
    <location>
        <begin position="53"/>
        <end position="71"/>
    </location>
</feature>
<feature type="transmembrane region" description="Helical" evidence="9">
    <location>
        <begin position="150"/>
        <end position="172"/>
    </location>
</feature>
<dbReference type="Pfam" id="PF16916">
    <property type="entry name" value="ZT_dimer"/>
    <property type="match status" value="1"/>
</dbReference>
<comment type="similarity">
    <text evidence="2">Belongs to the cation diffusion facilitator (CDF) transporter (TC 2.A.4) family. SLC30A subfamily.</text>
</comment>
<reference evidence="12 13" key="1">
    <citation type="journal article" date="2023" name="bioRxiv">
        <title>An intranuclear bacterial parasite of deep-sea mussels expresses apoptosis inhibitors acquired from its host.</title>
        <authorList>
            <person name="Gonzalez Porras M.A."/>
            <person name="Assie A."/>
            <person name="Tietjen M."/>
            <person name="Violette M."/>
            <person name="Kleiner M."/>
            <person name="Gruber-Vodicka H."/>
            <person name="Dubilier N."/>
            <person name="Leisch N."/>
        </authorList>
    </citation>
    <scope>NUCLEOTIDE SEQUENCE [LARGE SCALE GENOMIC DNA]</scope>
    <source>
        <strain evidence="12">IAP13</strain>
    </source>
</reference>
<keyword evidence="7" id="KW-0406">Ion transport</keyword>
<evidence type="ECO:0000256" key="8">
    <source>
        <dbReference type="ARBA" id="ARBA00023136"/>
    </source>
</evidence>
<evidence type="ECO:0000313" key="12">
    <source>
        <dbReference type="EMBL" id="MDP0587782.1"/>
    </source>
</evidence>
<organism evidence="12 13">
    <name type="scientific">Candidatus Endonucleibacter bathymodioli</name>
    <dbReference type="NCBI Taxonomy" id="539814"/>
    <lineage>
        <taxon>Bacteria</taxon>
        <taxon>Pseudomonadati</taxon>
        <taxon>Pseudomonadota</taxon>
        <taxon>Gammaproteobacteria</taxon>
        <taxon>Oceanospirillales</taxon>
        <taxon>Endozoicomonadaceae</taxon>
        <taxon>Candidatus Endonucleibacter</taxon>
    </lineage>
</organism>
<evidence type="ECO:0000256" key="2">
    <source>
        <dbReference type="ARBA" id="ARBA00008873"/>
    </source>
</evidence>